<dbReference type="Proteomes" id="UP000622797">
    <property type="component" value="Unassembled WGS sequence"/>
</dbReference>
<dbReference type="OrthoDB" id="3045089at2759"/>
<gene>
    <name evidence="2" type="ORF">FSARC_14848</name>
</gene>
<sequence>MSFGYAVGDVIAVLGLFERIAIELRNYKDSPTHFQQLRVELDLVHSTLKHVLLLEPECPEDRQTIERIRAIVIHCSQHANAIADHASNILTIASRTQSTVDALTVDVAIQGDAHSKQAKALNQNLAAIETNMLDLTRKTGKASAMVRRQAAFVSRHAKTLFRFMQDMKELFTMLAQCSKEMLESIARNTRMLLNISGQLKHIVRAIEAIPLHLTLDIVRLDDAHGESWALPLQARGTWQSFHNLLQLVVYANGRHGVNHIMRNQFAITSAKTGLPIGRSAWTQVVRLGLHIE</sequence>
<name>A0A8H4WN38_9HYPO</name>
<comment type="caution">
    <text evidence="2">The sequence shown here is derived from an EMBL/GenBank/DDBJ whole genome shotgun (WGS) entry which is preliminary data.</text>
</comment>
<proteinExistence type="predicted"/>
<evidence type="ECO:0000259" key="1">
    <source>
        <dbReference type="Pfam" id="PF22893"/>
    </source>
</evidence>
<dbReference type="InterPro" id="IPR054464">
    <property type="entry name" value="ULD_fung"/>
</dbReference>
<reference evidence="2" key="1">
    <citation type="journal article" date="2020" name="BMC Genomics">
        <title>Correction to: Identification and distribution of gene clusters required for synthesis of sphingolipid metabolism inhibitors in diverse species of the filamentous fungus Fusarium.</title>
        <authorList>
            <person name="Kim H.S."/>
            <person name="Lohmar J.M."/>
            <person name="Busman M."/>
            <person name="Brown D.W."/>
            <person name="Naumann T.A."/>
            <person name="Divon H.H."/>
            <person name="Lysoe E."/>
            <person name="Uhlig S."/>
            <person name="Proctor R.H."/>
        </authorList>
    </citation>
    <scope>NUCLEOTIDE SEQUENCE</scope>
    <source>
        <strain evidence="2">NRRL 20472</strain>
    </source>
</reference>
<keyword evidence="3" id="KW-1185">Reference proteome</keyword>
<feature type="domain" description="Ubiquitin-like" evidence="1">
    <location>
        <begin position="215"/>
        <end position="292"/>
    </location>
</feature>
<evidence type="ECO:0000313" key="3">
    <source>
        <dbReference type="Proteomes" id="UP000622797"/>
    </source>
</evidence>
<reference evidence="2" key="2">
    <citation type="submission" date="2020-05" db="EMBL/GenBank/DDBJ databases">
        <authorList>
            <person name="Kim H.-S."/>
            <person name="Proctor R.H."/>
            <person name="Brown D.W."/>
        </authorList>
    </citation>
    <scope>NUCLEOTIDE SEQUENCE</scope>
    <source>
        <strain evidence="2">NRRL 20472</strain>
    </source>
</reference>
<protein>
    <recommendedName>
        <fullName evidence="1">Ubiquitin-like domain-containing protein</fullName>
    </recommendedName>
</protein>
<dbReference type="AlphaFoldDB" id="A0A8H4WN38"/>
<evidence type="ECO:0000313" key="2">
    <source>
        <dbReference type="EMBL" id="KAF4943700.1"/>
    </source>
</evidence>
<organism evidence="2 3">
    <name type="scientific">Fusarium sarcochroum</name>
    <dbReference type="NCBI Taxonomy" id="1208366"/>
    <lineage>
        <taxon>Eukaryota</taxon>
        <taxon>Fungi</taxon>
        <taxon>Dikarya</taxon>
        <taxon>Ascomycota</taxon>
        <taxon>Pezizomycotina</taxon>
        <taxon>Sordariomycetes</taxon>
        <taxon>Hypocreomycetidae</taxon>
        <taxon>Hypocreales</taxon>
        <taxon>Nectriaceae</taxon>
        <taxon>Fusarium</taxon>
        <taxon>Fusarium lateritium species complex</taxon>
    </lineage>
</organism>
<dbReference type="EMBL" id="JABEXW010001470">
    <property type="protein sequence ID" value="KAF4943700.1"/>
    <property type="molecule type" value="Genomic_DNA"/>
</dbReference>
<accession>A0A8H4WN38</accession>
<dbReference type="Pfam" id="PF22893">
    <property type="entry name" value="ULD_2"/>
    <property type="match status" value="1"/>
</dbReference>